<dbReference type="InterPro" id="IPR000073">
    <property type="entry name" value="AB_hydrolase_1"/>
</dbReference>
<protein>
    <recommendedName>
        <fullName evidence="1">AB hydrolase-1 domain-containing protein</fullName>
    </recommendedName>
</protein>
<dbReference type="Proteomes" id="UP000541444">
    <property type="component" value="Unassembled WGS sequence"/>
</dbReference>
<evidence type="ECO:0000259" key="1">
    <source>
        <dbReference type="Pfam" id="PF00561"/>
    </source>
</evidence>
<feature type="domain" description="AB hydrolase-1" evidence="1">
    <location>
        <begin position="60"/>
        <end position="292"/>
    </location>
</feature>
<dbReference type="PANTHER" id="PTHR43139:SF61">
    <property type="entry name" value="ALPHA_BETA-HYDROLASES SUPERFAMILY PROTEIN"/>
    <property type="match status" value="1"/>
</dbReference>
<keyword evidence="3" id="KW-1185">Reference proteome</keyword>
<accession>A0A7J7NI65</accession>
<dbReference type="PANTHER" id="PTHR43139">
    <property type="entry name" value="SI:DKEY-122A22.2"/>
    <property type="match status" value="1"/>
</dbReference>
<sequence>MVNLVAAQKPLLHGIMKLAGLRSTSVEIQPGTQMNFWVPSQPIKNPKNDTKSNTSKPKKPVVVLIHGFAAEGIVTWQFQVGSLARKYAVYVPDLLFFGESTTDVSDRSPGFQAECLARALGKLGVDKCILVGFSYGGMIAFKMAERYPELVQSIVVSGSILAMTDSISVESLSRLGYSSSSELLLPDSVKGLKALLSVAVYKKLWFPDRLYRDYLEVMFTNRKERAELLEALVISNKDTTIPNFPQKIHLLWGEEDLIFNLDLAHNMKEQLGDMATLQGIKKAGHLVHLERPCAYNRYLKKFLASLQTDECEH</sequence>
<dbReference type="InterPro" id="IPR000639">
    <property type="entry name" value="Epox_hydrolase-like"/>
</dbReference>
<comment type="caution">
    <text evidence="2">The sequence shown here is derived from an EMBL/GenBank/DDBJ whole genome shotgun (WGS) entry which is preliminary data.</text>
</comment>
<evidence type="ECO:0000313" key="3">
    <source>
        <dbReference type="Proteomes" id="UP000541444"/>
    </source>
</evidence>
<name>A0A7J7NI65_9MAGN</name>
<dbReference type="AlphaFoldDB" id="A0A7J7NI65"/>
<dbReference type="InterPro" id="IPR029058">
    <property type="entry name" value="AB_hydrolase_fold"/>
</dbReference>
<dbReference type="Pfam" id="PF00561">
    <property type="entry name" value="Abhydrolase_1"/>
    <property type="match status" value="1"/>
</dbReference>
<dbReference type="PRINTS" id="PR00111">
    <property type="entry name" value="ABHYDROLASE"/>
</dbReference>
<gene>
    <name evidence="2" type="ORF">GIB67_005524</name>
</gene>
<proteinExistence type="predicted"/>
<evidence type="ECO:0000313" key="2">
    <source>
        <dbReference type="EMBL" id="KAF6166662.1"/>
    </source>
</evidence>
<dbReference type="OrthoDB" id="6431331at2759"/>
<dbReference type="GO" id="GO:0003824">
    <property type="term" value="F:catalytic activity"/>
    <property type="evidence" value="ECO:0007669"/>
    <property type="project" value="InterPro"/>
</dbReference>
<reference evidence="2 3" key="1">
    <citation type="journal article" date="2020" name="IScience">
        <title>Genome Sequencing of the Endangered Kingdonia uniflora (Circaeasteraceae, Ranunculales) Reveals Potential Mechanisms of Evolutionary Specialization.</title>
        <authorList>
            <person name="Sun Y."/>
            <person name="Deng T."/>
            <person name="Zhang A."/>
            <person name="Moore M.J."/>
            <person name="Landis J.B."/>
            <person name="Lin N."/>
            <person name="Zhang H."/>
            <person name="Zhang X."/>
            <person name="Huang J."/>
            <person name="Zhang X."/>
            <person name="Sun H."/>
            <person name="Wang H."/>
        </authorList>
    </citation>
    <scope>NUCLEOTIDE SEQUENCE [LARGE SCALE GENOMIC DNA]</scope>
    <source>
        <strain evidence="2">TB1705</strain>
        <tissue evidence="2">Leaf</tissue>
    </source>
</reference>
<organism evidence="2 3">
    <name type="scientific">Kingdonia uniflora</name>
    <dbReference type="NCBI Taxonomy" id="39325"/>
    <lineage>
        <taxon>Eukaryota</taxon>
        <taxon>Viridiplantae</taxon>
        <taxon>Streptophyta</taxon>
        <taxon>Embryophyta</taxon>
        <taxon>Tracheophyta</taxon>
        <taxon>Spermatophyta</taxon>
        <taxon>Magnoliopsida</taxon>
        <taxon>Ranunculales</taxon>
        <taxon>Circaeasteraceae</taxon>
        <taxon>Kingdonia</taxon>
    </lineage>
</organism>
<dbReference type="InterPro" id="IPR052370">
    <property type="entry name" value="Meta-cleavage_hydrolase"/>
</dbReference>
<dbReference type="Gene3D" id="3.40.50.1820">
    <property type="entry name" value="alpha/beta hydrolase"/>
    <property type="match status" value="1"/>
</dbReference>
<dbReference type="EMBL" id="JACGCM010000786">
    <property type="protein sequence ID" value="KAF6166662.1"/>
    <property type="molecule type" value="Genomic_DNA"/>
</dbReference>
<dbReference type="PRINTS" id="PR00412">
    <property type="entry name" value="EPOXHYDRLASE"/>
</dbReference>
<dbReference type="SUPFAM" id="SSF53474">
    <property type="entry name" value="alpha/beta-Hydrolases"/>
    <property type="match status" value="1"/>
</dbReference>